<evidence type="ECO:0000313" key="1">
    <source>
        <dbReference type="EMBL" id="MCW8108136.1"/>
    </source>
</evidence>
<dbReference type="RefSeq" id="WP_265616832.1">
    <property type="nucleotide sequence ID" value="NZ_JAPFRD010000009.1"/>
</dbReference>
<sequence length="72" mass="8213">MAIVVNPPRFSVFFYAEGLKRSLKNALTVAEELEIVDIKIILELVESTYTSIVSAEQEMIGIWLAKLYKEFC</sequence>
<proteinExistence type="predicted"/>
<gene>
    <name evidence="1" type="ORF">OPS25_06480</name>
</gene>
<protein>
    <submittedName>
        <fullName evidence="1">Uncharacterized protein</fullName>
    </submittedName>
</protein>
<keyword evidence="2" id="KW-1185">Reference proteome</keyword>
<organism evidence="1 2">
    <name type="scientific">Alteromonas aquimaris</name>
    <dbReference type="NCBI Taxonomy" id="2998417"/>
    <lineage>
        <taxon>Bacteria</taxon>
        <taxon>Pseudomonadati</taxon>
        <taxon>Pseudomonadota</taxon>
        <taxon>Gammaproteobacteria</taxon>
        <taxon>Alteromonadales</taxon>
        <taxon>Alteromonadaceae</taxon>
        <taxon>Alteromonas/Salinimonas group</taxon>
        <taxon>Alteromonas</taxon>
    </lineage>
</organism>
<evidence type="ECO:0000313" key="2">
    <source>
        <dbReference type="Proteomes" id="UP001142810"/>
    </source>
</evidence>
<dbReference type="EMBL" id="JAPFRD010000009">
    <property type="protein sequence ID" value="MCW8108136.1"/>
    <property type="molecule type" value="Genomic_DNA"/>
</dbReference>
<accession>A0ABT3P7R8</accession>
<reference evidence="1" key="1">
    <citation type="submission" date="2022-11" db="EMBL/GenBank/DDBJ databases">
        <title>Alteromonas sp. nov., isolated from sea water of the Qingdao.</title>
        <authorList>
            <person name="Wang Q."/>
        </authorList>
    </citation>
    <scope>NUCLEOTIDE SEQUENCE</scope>
    <source>
        <strain evidence="1">ASW11-7</strain>
    </source>
</reference>
<name>A0ABT3P7R8_9ALTE</name>
<dbReference type="Proteomes" id="UP001142810">
    <property type="component" value="Unassembled WGS sequence"/>
</dbReference>
<comment type="caution">
    <text evidence="1">The sequence shown here is derived from an EMBL/GenBank/DDBJ whole genome shotgun (WGS) entry which is preliminary data.</text>
</comment>